<dbReference type="SUPFAM" id="SSF49899">
    <property type="entry name" value="Concanavalin A-like lectins/glucanases"/>
    <property type="match status" value="1"/>
</dbReference>
<dbReference type="InterPro" id="IPR013320">
    <property type="entry name" value="ConA-like_dom_sf"/>
</dbReference>
<evidence type="ECO:0000313" key="7">
    <source>
        <dbReference type="Proteomes" id="UP000660729"/>
    </source>
</evidence>
<dbReference type="PANTHER" id="PTHR10963:SF55">
    <property type="entry name" value="GLYCOSIDE HYDROLASE FAMILY 16 PROTEIN"/>
    <property type="match status" value="1"/>
</dbReference>
<evidence type="ECO:0000256" key="3">
    <source>
        <dbReference type="ARBA" id="ARBA00022801"/>
    </source>
</evidence>
<feature type="domain" description="GH16" evidence="5">
    <location>
        <begin position="114"/>
        <end position="447"/>
    </location>
</feature>
<comment type="caution">
    <text evidence="6">The sequence shown here is derived from an EMBL/GenBank/DDBJ whole genome shotgun (WGS) entry which is preliminary data.</text>
</comment>
<dbReference type="Proteomes" id="UP000660729">
    <property type="component" value="Unassembled WGS sequence"/>
</dbReference>
<dbReference type="PROSITE" id="PS01034">
    <property type="entry name" value="GH16_1"/>
    <property type="match status" value="1"/>
</dbReference>
<dbReference type="PANTHER" id="PTHR10963">
    <property type="entry name" value="GLYCOSYL HYDROLASE-RELATED"/>
    <property type="match status" value="1"/>
</dbReference>
<protein>
    <submittedName>
        <fullName evidence="6">Beta-1,3-glucan-binding protein</fullName>
    </submittedName>
</protein>
<dbReference type="InterPro" id="IPR008263">
    <property type="entry name" value="GH16_AS"/>
</dbReference>
<accession>A0A8H6VFG7</accession>
<reference evidence="6" key="1">
    <citation type="submission" date="2020-04" db="EMBL/GenBank/DDBJ databases">
        <title>Draft genome resource of the tomato pathogen Pseudocercospora fuligena.</title>
        <authorList>
            <person name="Zaccaron A."/>
        </authorList>
    </citation>
    <scope>NUCLEOTIDE SEQUENCE</scope>
    <source>
        <strain evidence="6">PF001</strain>
    </source>
</reference>
<dbReference type="OrthoDB" id="4781at2759"/>
<keyword evidence="2" id="KW-0732">Signal</keyword>
<dbReference type="GO" id="GO:0004553">
    <property type="term" value="F:hydrolase activity, hydrolyzing O-glycosyl compounds"/>
    <property type="evidence" value="ECO:0007669"/>
    <property type="project" value="InterPro"/>
</dbReference>
<dbReference type="Gene3D" id="2.60.120.200">
    <property type="match status" value="1"/>
</dbReference>
<evidence type="ECO:0000256" key="1">
    <source>
        <dbReference type="ARBA" id="ARBA00006865"/>
    </source>
</evidence>
<evidence type="ECO:0000313" key="6">
    <source>
        <dbReference type="EMBL" id="KAF7188577.1"/>
    </source>
</evidence>
<evidence type="ECO:0000256" key="2">
    <source>
        <dbReference type="ARBA" id="ARBA00022729"/>
    </source>
</evidence>
<dbReference type="EMBL" id="JABCIY010000209">
    <property type="protein sequence ID" value="KAF7188577.1"/>
    <property type="molecule type" value="Genomic_DNA"/>
</dbReference>
<keyword evidence="7" id="KW-1185">Reference proteome</keyword>
<keyword evidence="3" id="KW-0378">Hydrolase</keyword>
<proteinExistence type="inferred from homology"/>
<organism evidence="6 7">
    <name type="scientific">Pseudocercospora fuligena</name>
    <dbReference type="NCBI Taxonomy" id="685502"/>
    <lineage>
        <taxon>Eukaryota</taxon>
        <taxon>Fungi</taxon>
        <taxon>Dikarya</taxon>
        <taxon>Ascomycota</taxon>
        <taxon>Pezizomycotina</taxon>
        <taxon>Dothideomycetes</taxon>
        <taxon>Dothideomycetidae</taxon>
        <taxon>Mycosphaerellales</taxon>
        <taxon>Mycosphaerellaceae</taxon>
        <taxon>Pseudocercospora</taxon>
    </lineage>
</organism>
<dbReference type="GO" id="GO:0005975">
    <property type="term" value="P:carbohydrate metabolic process"/>
    <property type="evidence" value="ECO:0007669"/>
    <property type="project" value="InterPro"/>
</dbReference>
<sequence>MESQLLASFAAPGCMENIQSHGWRSLTRGPFGALPFCISSSLEMKLLLTFMPPVTDTGAFIGIGLGCIVTYIDLEGAPLAKFCDVPYWEDSFSTLDSSKWTREVQLDGFGTGSFDWTTTDSENAYVDEAGLHIVPTLTTESTNITAAQLLNGYRLNLTDTAGDGSCTAAEGSNITTACSIASNATEGMIINPVRSARLTTIESLRMKYGKIEVKAKLPAGSWLWPAIWMMPVNNVYGTWPQSGEIDIMESRGNDPNTYPEGRDTISSTIHWGPNSLLDGYWRKGGPAHLWRSDFSQGFHTFSIEWTPKYIFTYFDNKLLSTMYTRFGSKYGDMWQQGDFAGTYVNGSTVINPWSGAAVNAPFDQEFYLILNVAVGGTNGYWPDDKCYTDAESGQTFCAGDKPWRNENRSTAMLDFWRAKDEWLPTWGADDSRGMTVKSVKAFKYSGC</sequence>
<dbReference type="AlphaFoldDB" id="A0A8H6VFG7"/>
<comment type="similarity">
    <text evidence="1">Belongs to the glycosyl hydrolase 16 family.</text>
</comment>
<name>A0A8H6VFG7_9PEZI</name>
<evidence type="ECO:0000259" key="5">
    <source>
        <dbReference type="PROSITE" id="PS51762"/>
    </source>
</evidence>
<dbReference type="InterPro" id="IPR000757">
    <property type="entry name" value="Beta-glucanase-like"/>
</dbReference>
<dbReference type="InterPro" id="IPR050546">
    <property type="entry name" value="Glycosyl_Hydrlase_16"/>
</dbReference>
<gene>
    <name evidence="6" type="ORF">HII31_10239</name>
</gene>
<evidence type="ECO:0000256" key="4">
    <source>
        <dbReference type="ARBA" id="ARBA00023295"/>
    </source>
</evidence>
<keyword evidence="4" id="KW-0326">Glycosidase</keyword>
<dbReference type="Pfam" id="PF00722">
    <property type="entry name" value="Glyco_hydro_16"/>
    <property type="match status" value="1"/>
</dbReference>
<dbReference type="PROSITE" id="PS51762">
    <property type="entry name" value="GH16_2"/>
    <property type="match status" value="1"/>
</dbReference>